<dbReference type="InterPro" id="IPR019801">
    <property type="entry name" value="Glyco_hydro_35_CS"/>
</dbReference>
<dbReference type="Pfam" id="PF21467">
    <property type="entry name" value="BetaGal_gal-bd"/>
    <property type="match status" value="1"/>
</dbReference>
<dbReference type="Pfam" id="PF01301">
    <property type="entry name" value="Glyco_hydro_35"/>
    <property type="match status" value="1"/>
</dbReference>
<dbReference type="SUPFAM" id="SSF49785">
    <property type="entry name" value="Galactose-binding domain-like"/>
    <property type="match status" value="1"/>
</dbReference>
<reference evidence="11" key="1">
    <citation type="submission" date="2025-08" db="UniProtKB">
        <authorList>
            <consortium name="RefSeq"/>
        </authorList>
    </citation>
    <scope>IDENTIFICATION</scope>
    <source>
        <tissue evidence="11">White muscle</tissue>
    </source>
</reference>
<accession>A0A8U0PQP0</accession>
<evidence type="ECO:0000256" key="3">
    <source>
        <dbReference type="ARBA" id="ARBA00023295"/>
    </source>
</evidence>
<dbReference type="GO" id="GO:0004565">
    <property type="term" value="F:beta-galactosidase activity"/>
    <property type="evidence" value="ECO:0007669"/>
    <property type="project" value="UniProtKB-EC"/>
</dbReference>
<dbReference type="PANTHER" id="PTHR23421">
    <property type="entry name" value="BETA-GALACTOSIDASE RELATED"/>
    <property type="match status" value="1"/>
</dbReference>
<feature type="active site" description="Proton donor" evidence="4">
    <location>
        <position position="161"/>
    </location>
</feature>
<dbReference type="CTD" id="89944"/>
<dbReference type="Proteomes" id="UP000808372">
    <property type="component" value="Chromosome 34"/>
</dbReference>
<dbReference type="InterPro" id="IPR001944">
    <property type="entry name" value="Glycoside_Hdrlase_35"/>
</dbReference>
<dbReference type="RefSeq" id="XP_038829470.1">
    <property type="nucleotide sequence ID" value="XM_038973542.1"/>
</dbReference>
<keyword evidence="3 5" id="KW-0326">Glycosidase</keyword>
<dbReference type="AlphaFoldDB" id="A0A8U0PQP0"/>
<evidence type="ECO:0000256" key="1">
    <source>
        <dbReference type="ARBA" id="ARBA00009809"/>
    </source>
</evidence>
<dbReference type="Pfam" id="PF21317">
    <property type="entry name" value="BetaGal_ABD_1"/>
    <property type="match status" value="1"/>
</dbReference>
<dbReference type="InterPro" id="IPR048913">
    <property type="entry name" value="BetaGal_gal-bd"/>
</dbReference>
<dbReference type="InterPro" id="IPR031330">
    <property type="entry name" value="Gly_Hdrlase_35_cat"/>
</dbReference>
<comment type="catalytic activity">
    <reaction evidence="5">
        <text>Hydrolysis of terminal non-reducing beta-D-galactose residues in beta-D-galactosides.</text>
        <dbReference type="EC" id="3.2.1.23"/>
    </reaction>
</comment>
<dbReference type="PIRSF" id="PIRSF006336">
    <property type="entry name" value="B-gal"/>
    <property type="match status" value="1"/>
</dbReference>
<evidence type="ECO:0000256" key="5">
    <source>
        <dbReference type="RuleBase" id="RU000675"/>
    </source>
</evidence>
<evidence type="ECO:0000256" key="6">
    <source>
        <dbReference type="RuleBase" id="RU003679"/>
    </source>
</evidence>
<organism evidence="10 11">
    <name type="scientific">Salvelinus namaycush</name>
    <name type="common">Lake trout</name>
    <name type="synonym">Salmo namaycush</name>
    <dbReference type="NCBI Taxonomy" id="8040"/>
    <lineage>
        <taxon>Eukaryota</taxon>
        <taxon>Metazoa</taxon>
        <taxon>Chordata</taxon>
        <taxon>Craniata</taxon>
        <taxon>Vertebrata</taxon>
        <taxon>Euteleostomi</taxon>
        <taxon>Actinopterygii</taxon>
        <taxon>Neopterygii</taxon>
        <taxon>Teleostei</taxon>
        <taxon>Protacanthopterygii</taxon>
        <taxon>Salmoniformes</taxon>
        <taxon>Salmonidae</taxon>
        <taxon>Salmoninae</taxon>
        <taxon>Salvelinus</taxon>
    </lineage>
</organism>
<sequence>MSQKEGLRANSFQFTLEGEPFRILGGSIHYFRVPRAYWEDRLLKMRACGVNTLTTYVPWNLHEPERGVFNFQDQLDLKAYISLAAELGLWVILRPGPYICAEWDLGGLPSWLLRDKNMKLRTTYPGFTEAVNSFFDKLIPIIKPLQFEEGGPIIAVQVENEYGSYAKDEQYMPFIKEALLSRGTNELLLTSDNREGLKCGGVDGVLKTVNLQRLAYGTIQYLAYIQPQKPLLVMEYWSGWFDVWSESHHVFPAEDMLAVVSQILEPGVSINLYMFHGGTSFGFMNGAVANLGTYKPQVGSYDYDAPLSEAGDYTTKYQLLRNLFSQFHSEKLPEVPSLQARRVYEPVIIQQHLSLWESLQFTEPLKSEKPVNMENLPVNSNNGQSYGYTLYETTISSGGLLNSRNNVKDRALVFVDRHFVGVLDYKSVEFALPDGKGEQTLSLLVENCGRVNYGKALDDQRKGLVGDIVLNHVPLKDFTIYCLDMKPNFLKRLSAASQWNSVPQKPSFPGFFQGMLYVDGHPRDTFIRLPGWSKGVVFINGQNLGRHWSIGPQKTLYLPGPWLKSGNNQIIVFEEQKADDKLVFVENPDHGKTIDVYKYPFCVLL</sequence>
<evidence type="ECO:0000259" key="7">
    <source>
        <dbReference type="Pfam" id="PF01301"/>
    </source>
</evidence>
<dbReference type="GeneID" id="120028330"/>
<feature type="domain" description="Beta-galactosidase galactose-binding" evidence="9">
    <location>
        <begin position="509"/>
        <end position="568"/>
    </location>
</feature>
<feature type="domain" description="Beta-galactosidase 1-like first all-beta" evidence="8">
    <location>
        <begin position="383"/>
        <end position="484"/>
    </location>
</feature>
<dbReference type="SUPFAM" id="SSF51445">
    <property type="entry name" value="(Trans)glycosidases"/>
    <property type="match status" value="1"/>
</dbReference>
<proteinExistence type="inferred from homology"/>
<dbReference type="OrthoDB" id="1657402at2759"/>
<dbReference type="FunFam" id="2.60.120.260:FF:000049">
    <property type="entry name" value="Beta-galactosidase"/>
    <property type="match status" value="1"/>
</dbReference>
<dbReference type="EC" id="3.2.1.23" evidence="5"/>
<dbReference type="Gene3D" id="3.20.20.80">
    <property type="entry name" value="Glycosidases"/>
    <property type="match status" value="1"/>
</dbReference>
<dbReference type="FunFam" id="3.20.20.80:FF:000036">
    <property type="entry name" value="Beta-galactosidase"/>
    <property type="match status" value="1"/>
</dbReference>
<dbReference type="KEGG" id="snh:120028330"/>
<feature type="active site" description="Nucleophile" evidence="4">
    <location>
        <position position="235"/>
    </location>
</feature>
<evidence type="ECO:0000313" key="11">
    <source>
        <dbReference type="RefSeq" id="XP_038829470.1"/>
    </source>
</evidence>
<comment type="similarity">
    <text evidence="1 6">Belongs to the glycosyl hydrolase 35 family.</text>
</comment>
<protein>
    <recommendedName>
        <fullName evidence="5">Beta-galactosidase</fullName>
        <ecNumber evidence="5">3.2.1.23</ecNumber>
    </recommendedName>
</protein>
<dbReference type="PRINTS" id="PR00742">
    <property type="entry name" value="GLHYDRLASE35"/>
</dbReference>
<dbReference type="InterPro" id="IPR008979">
    <property type="entry name" value="Galactose-bd-like_sf"/>
</dbReference>
<keyword evidence="10" id="KW-1185">Reference proteome</keyword>
<evidence type="ECO:0000259" key="9">
    <source>
        <dbReference type="Pfam" id="PF21467"/>
    </source>
</evidence>
<dbReference type="GO" id="GO:0005975">
    <property type="term" value="P:carbohydrate metabolic process"/>
    <property type="evidence" value="ECO:0007669"/>
    <property type="project" value="InterPro"/>
</dbReference>
<evidence type="ECO:0000313" key="10">
    <source>
        <dbReference type="Proteomes" id="UP000808372"/>
    </source>
</evidence>
<dbReference type="InterPro" id="IPR017853">
    <property type="entry name" value="GH"/>
</dbReference>
<dbReference type="PROSITE" id="PS01182">
    <property type="entry name" value="GLYCOSYL_HYDROL_F35"/>
    <property type="match status" value="1"/>
</dbReference>
<evidence type="ECO:0000256" key="4">
    <source>
        <dbReference type="PIRSR" id="PIRSR006336-1"/>
    </source>
</evidence>
<name>A0A8U0PQP0_SALNM</name>
<evidence type="ECO:0000256" key="2">
    <source>
        <dbReference type="ARBA" id="ARBA00022801"/>
    </source>
</evidence>
<dbReference type="InterPro" id="IPR048912">
    <property type="entry name" value="BetaGal1-like_ABD1"/>
</dbReference>
<evidence type="ECO:0000259" key="8">
    <source>
        <dbReference type="Pfam" id="PF21317"/>
    </source>
</evidence>
<dbReference type="InterPro" id="IPR026283">
    <property type="entry name" value="B-gal_1-like"/>
</dbReference>
<dbReference type="Gene3D" id="2.60.120.260">
    <property type="entry name" value="Galactose-binding domain-like"/>
    <property type="match status" value="2"/>
</dbReference>
<gene>
    <name evidence="11" type="primary">glb1l2</name>
</gene>
<feature type="domain" description="Glycoside hydrolase 35 catalytic" evidence="7">
    <location>
        <begin position="13"/>
        <end position="326"/>
    </location>
</feature>
<keyword evidence="2 5" id="KW-0378">Hydrolase</keyword>